<proteinExistence type="inferred from homology"/>
<evidence type="ECO:0000259" key="9">
    <source>
        <dbReference type="PROSITE" id="PS50928"/>
    </source>
</evidence>
<keyword evidence="6 8" id="KW-1133">Transmembrane helix</keyword>
<feature type="transmembrane region" description="Helical" evidence="8">
    <location>
        <begin position="9"/>
        <end position="31"/>
    </location>
</feature>
<feature type="transmembrane region" description="Helical" evidence="8">
    <location>
        <begin position="249"/>
        <end position="270"/>
    </location>
</feature>
<feature type="domain" description="ABC transmembrane type-1" evidence="9">
    <location>
        <begin position="63"/>
        <end position="268"/>
    </location>
</feature>
<dbReference type="Pfam" id="PF00528">
    <property type="entry name" value="BPD_transp_1"/>
    <property type="match status" value="1"/>
</dbReference>
<organism evidence="10 11">
    <name type="scientific">Paenibacillus graminis</name>
    <dbReference type="NCBI Taxonomy" id="189425"/>
    <lineage>
        <taxon>Bacteria</taxon>
        <taxon>Bacillati</taxon>
        <taxon>Bacillota</taxon>
        <taxon>Bacilli</taxon>
        <taxon>Bacillales</taxon>
        <taxon>Paenibacillaceae</taxon>
        <taxon>Paenibacillus</taxon>
    </lineage>
</organism>
<accession>A0A089LYB4</accession>
<keyword evidence="7 8" id="KW-0472">Membrane</keyword>
<dbReference type="PANTHER" id="PTHR42929:SF1">
    <property type="entry name" value="INNER MEMBRANE ABC TRANSPORTER PERMEASE PROTEIN YDCU-RELATED"/>
    <property type="match status" value="1"/>
</dbReference>
<dbReference type="EMBL" id="CP009287">
    <property type="protein sequence ID" value="AIQ66506.1"/>
    <property type="molecule type" value="Genomic_DNA"/>
</dbReference>
<evidence type="ECO:0000256" key="7">
    <source>
        <dbReference type="ARBA" id="ARBA00023136"/>
    </source>
</evidence>
<keyword evidence="3 8" id="KW-0813">Transport</keyword>
<comment type="subcellular location">
    <subcellularLocation>
        <location evidence="1 8">Cell membrane</location>
        <topology evidence="1 8">Multi-pass membrane protein</topology>
    </subcellularLocation>
</comment>
<evidence type="ECO:0000256" key="6">
    <source>
        <dbReference type="ARBA" id="ARBA00022989"/>
    </source>
</evidence>
<keyword evidence="11" id="KW-1185">Reference proteome</keyword>
<feature type="transmembrane region" description="Helical" evidence="8">
    <location>
        <begin position="199"/>
        <end position="225"/>
    </location>
</feature>
<sequence length="281" mass="31501">MSRQAKRGLLGISLVLPSFLILVFIVVLPIIGSLKESLTNDGGGYDLSNYKFLFTDKLMRSNIIFTLKVTVISSLLVLAVSYVLAVYMRFNNGFAVRWIRRMYMIPIFIPTVIATYGLMQLLGNHGWAARILYHLGQDSFPRMIYDMKGIIIANLWFNIPFTTMLLGSALSSVSDAVIESAKDVGAGRLRIFWRLILPLTYKTLLVAVTFVFMGVIGSFTAPYLVGPNAPQMLGVSMEQVFGVFQDRQLAAALAFFTFLLCSFIGYFYVLSMIKEEGMRRS</sequence>
<dbReference type="Gene3D" id="1.10.3720.10">
    <property type="entry name" value="MetI-like"/>
    <property type="match status" value="1"/>
</dbReference>
<reference evidence="10 11" key="1">
    <citation type="submission" date="2014-08" db="EMBL/GenBank/DDBJ databases">
        <title>Comparative genomics of the Paenibacillus odorifer group.</title>
        <authorList>
            <person name="den Bakker H.C."/>
            <person name="Tsai Y.-C."/>
            <person name="Martin N."/>
            <person name="Korlach J."/>
            <person name="Wiedmann M."/>
        </authorList>
    </citation>
    <scope>NUCLEOTIDE SEQUENCE [LARGE SCALE GENOMIC DNA]</scope>
    <source>
        <strain evidence="10 11">DSM 15220</strain>
    </source>
</reference>
<evidence type="ECO:0000313" key="11">
    <source>
        <dbReference type="Proteomes" id="UP000029500"/>
    </source>
</evidence>
<dbReference type="HOGENOM" id="CLU_016047_18_4_9"/>
<dbReference type="InterPro" id="IPR035906">
    <property type="entry name" value="MetI-like_sf"/>
</dbReference>
<dbReference type="KEGG" id="pgm:PGRAT_01685"/>
<evidence type="ECO:0000256" key="5">
    <source>
        <dbReference type="ARBA" id="ARBA00022692"/>
    </source>
</evidence>
<evidence type="ECO:0000313" key="10">
    <source>
        <dbReference type="EMBL" id="AIQ66506.1"/>
    </source>
</evidence>
<evidence type="ECO:0000256" key="4">
    <source>
        <dbReference type="ARBA" id="ARBA00022475"/>
    </source>
</evidence>
<feature type="transmembrane region" description="Helical" evidence="8">
    <location>
        <begin position="155"/>
        <end position="178"/>
    </location>
</feature>
<feature type="transmembrane region" description="Helical" evidence="8">
    <location>
        <begin position="102"/>
        <end position="122"/>
    </location>
</feature>
<dbReference type="OrthoDB" id="2162374at2"/>
<dbReference type="SUPFAM" id="SSF161098">
    <property type="entry name" value="MetI-like"/>
    <property type="match status" value="1"/>
</dbReference>
<dbReference type="PROSITE" id="PS50928">
    <property type="entry name" value="ABC_TM1"/>
    <property type="match status" value="1"/>
</dbReference>
<name>A0A089LYB4_9BACL</name>
<dbReference type="RefSeq" id="WP_025704238.1">
    <property type="nucleotide sequence ID" value="NZ_CP009287.1"/>
</dbReference>
<protein>
    <submittedName>
        <fullName evidence="10">ABC transporter permease</fullName>
    </submittedName>
</protein>
<dbReference type="CDD" id="cd06261">
    <property type="entry name" value="TM_PBP2"/>
    <property type="match status" value="1"/>
</dbReference>
<dbReference type="AlphaFoldDB" id="A0A089LYB4"/>
<evidence type="ECO:0000256" key="8">
    <source>
        <dbReference type="RuleBase" id="RU363032"/>
    </source>
</evidence>
<gene>
    <name evidence="10" type="ORF">PGRAT_01685</name>
</gene>
<evidence type="ECO:0000256" key="2">
    <source>
        <dbReference type="ARBA" id="ARBA00007069"/>
    </source>
</evidence>
<dbReference type="Proteomes" id="UP000029500">
    <property type="component" value="Chromosome"/>
</dbReference>
<dbReference type="GO" id="GO:0055085">
    <property type="term" value="P:transmembrane transport"/>
    <property type="evidence" value="ECO:0007669"/>
    <property type="project" value="InterPro"/>
</dbReference>
<keyword evidence="4" id="KW-1003">Cell membrane</keyword>
<evidence type="ECO:0000256" key="1">
    <source>
        <dbReference type="ARBA" id="ARBA00004651"/>
    </source>
</evidence>
<dbReference type="STRING" id="189425.PGRAT_01685"/>
<comment type="similarity">
    <text evidence="2">Belongs to the binding-protein-dependent transport system permease family. CysTW subfamily.</text>
</comment>
<dbReference type="eggNOG" id="COG1176">
    <property type="taxonomic scope" value="Bacteria"/>
</dbReference>
<evidence type="ECO:0000256" key="3">
    <source>
        <dbReference type="ARBA" id="ARBA00022448"/>
    </source>
</evidence>
<feature type="transmembrane region" description="Helical" evidence="8">
    <location>
        <begin position="63"/>
        <end position="90"/>
    </location>
</feature>
<dbReference type="PANTHER" id="PTHR42929">
    <property type="entry name" value="INNER MEMBRANE ABC TRANSPORTER PERMEASE PROTEIN YDCU-RELATED-RELATED"/>
    <property type="match status" value="1"/>
</dbReference>
<dbReference type="InterPro" id="IPR000515">
    <property type="entry name" value="MetI-like"/>
</dbReference>
<keyword evidence="5 8" id="KW-0812">Transmembrane</keyword>
<dbReference type="GO" id="GO:0005886">
    <property type="term" value="C:plasma membrane"/>
    <property type="evidence" value="ECO:0007669"/>
    <property type="project" value="UniProtKB-SubCell"/>
</dbReference>